<keyword evidence="10" id="KW-1185">Reference proteome</keyword>
<feature type="domain" description="CCHC-type" evidence="8">
    <location>
        <begin position="1162"/>
        <end position="1177"/>
    </location>
</feature>
<dbReference type="InterPro" id="IPR045100">
    <property type="entry name" value="TUT4/7_NTP_transf"/>
</dbReference>
<dbReference type="GO" id="GO:0031123">
    <property type="term" value="P:RNA 3'-end processing"/>
    <property type="evidence" value="ECO:0007669"/>
    <property type="project" value="TreeGrafter"/>
</dbReference>
<feature type="compositionally biased region" description="Basic and acidic residues" evidence="7">
    <location>
        <begin position="1"/>
        <end position="13"/>
    </location>
</feature>
<evidence type="ECO:0000256" key="3">
    <source>
        <dbReference type="ARBA" id="ARBA00022679"/>
    </source>
</evidence>
<dbReference type="Gene3D" id="1.10.1410.10">
    <property type="match status" value="2"/>
</dbReference>
<feature type="compositionally biased region" description="Acidic residues" evidence="7">
    <location>
        <begin position="663"/>
        <end position="674"/>
    </location>
</feature>
<dbReference type="InterPro" id="IPR054708">
    <property type="entry name" value="MTPAP-like_central"/>
</dbReference>
<feature type="region of interest" description="Disordered" evidence="7">
    <location>
        <begin position="530"/>
        <end position="651"/>
    </location>
</feature>
<dbReference type="InterPro" id="IPR002058">
    <property type="entry name" value="PAP_assoc"/>
</dbReference>
<keyword evidence="4" id="KW-0479">Metal-binding</keyword>
<sequence>MEEPGRPRSDKQGSRLRNTATDEADTWRSQESRHGYNPIPAGGQQNRKNQGGVPYRPSPNKGGMGPLSSSPGGFRGGHSPSQQQGVRSFPGPQNREVRGDGWRGHPKHPQRRNRDRRRGFGEEDQGPVIDESTLSAKELQLLQEAEELLVQDQISRLKKRARNNPNAMYTCSLCDVLLESLSAAQRHSQDKWHKKRAREKREQEMLTEIKPPGPAQVTEVGTALQAVFTAQGLTEEDVAKRQDIVSTMQALLLSLRLYGSSCTKFGFKDADINIDILYPLHMHQPEVLLRVRESLSASPLFVDLDADFHARVPVVICKEKQSRLVCKVSAGNDHACQTTSYLATLANQQPLVLPLVIAFRHWAQICQLDCADEGGLPAYVLALMVIYFLQQRTEPLLPTYLNFEVGFSLGRLADFSLTRLEDGHVHWAYAPAGKDASLHKDLSSVAVGQLWVEMLRFYSLEFNMVDNVISVRTKAILSREAKDWPKKRMAVEDPFAVKRNVARSMNSPQMYEYFVHCLKTTYKYFALPLNSPSTNHKSEKPRGPPRGDKAPRPDPAAPLLKGVGALGLGPRDAGTPPAPRDPLDSDCIIEQEEEVENDSEKEKMDLGKSSLSEEDDDDDDDDDDEEEEREQEEEDEDDVYGRLHLDSVTTEDDELFVLDEISGEELLSDEEGPDFDLPGSMDDEEEQAPPTLTPKVAKGGAGGERPETQKQKPVSQGYEFTRQAFTRGKSHMVVCSLCKRDGHLKKDCPEEFKKVELEPLPAMTARFLKTLNQICEQCFSTSAPPFCLRPQNTRCQVFHCPSARLQLFGSSKNGFGFRQSDLDICMVLDGQETADVRTRSWLGILFSLRNILPITTAKVPIVKFYHVRTGLEGDISLYNTLALHNTHLLACYAAIDWRVKILCYVMKVFAKMCDIGDASRGSLSSYAYTLLALFFLQQRNPPVIPVLQEIYDGEKKPELLVDGWNVYFFDDLKPGRWPQHGKNVETVGQLWLGLLQFYTEVFDFREHVISIRQLAPLTTFNKQWTSKYIVIEDPFDLNHNLGSGLSRRMTNFIMKAFINGRKVFGTPVTSYPPEYPSPMEYFFDPDVLTEGELAPNDRCCRICGKIGHFMKDCPMRKRSRQRRDMENWTDNPRDRQDLAETPKDSAGRQGERWKRPEEKRCCFLCGSHAHIKKDCSQYRGPTGTVGGGSRVQREGALQLKAQHV</sequence>
<evidence type="ECO:0000259" key="8">
    <source>
        <dbReference type="PROSITE" id="PS50158"/>
    </source>
</evidence>
<dbReference type="GeneTree" id="ENSGT00940000156859"/>
<feature type="compositionally biased region" description="Basic residues" evidence="7">
    <location>
        <begin position="104"/>
        <end position="117"/>
    </location>
</feature>
<dbReference type="Pfam" id="PF00098">
    <property type="entry name" value="zf-CCHC"/>
    <property type="match status" value="1"/>
</dbReference>
<comment type="cofactor">
    <cofactor evidence="1">
        <name>Mn(2+)</name>
        <dbReference type="ChEBI" id="CHEBI:29035"/>
    </cofactor>
</comment>
<evidence type="ECO:0000256" key="5">
    <source>
        <dbReference type="ARBA" id="ARBA00022842"/>
    </source>
</evidence>
<dbReference type="Pfam" id="PF22600">
    <property type="entry name" value="MTPAP-like_central"/>
    <property type="match status" value="1"/>
</dbReference>
<dbReference type="Gene3D" id="4.10.60.10">
    <property type="entry name" value="Zinc finger, CCHC-type"/>
    <property type="match status" value="1"/>
</dbReference>
<dbReference type="SMART" id="SM00343">
    <property type="entry name" value="ZnF_C2HC"/>
    <property type="match status" value="3"/>
</dbReference>
<evidence type="ECO:0000256" key="7">
    <source>
        <dbReference type="SAM" id="MobiDB-lite"/>
    </source>
</evidence>
<reference evidence="9" key="1">
    <citation type="submission" date="2025-08" db="UniProtKB">
        <authorList>
            <consortium name="Ensembl"/>
        </authorList>
    </citation>
    <scope>IDENTIFICATION</scope>
</reference>
<feature type="region of interest" description="Disordered" evidence="7">
    <location>
        <begin position="1"/>
        <end position="132"/>
    </location>
</feature>
<feature type="region of interest" description="Disordered" evidence="7">
    <location>
        <begin position="663"/>
        <end position="717"/>
    </location>
</feature>
<feature type="compositionally biased region" description="Acidic residues" evidence="7">
    <location>
        <begin position="587"/>
        <end position="597"/>
    </location>
</feature>
<evidence type="ECO:0000313" key="10">
    <source>
        <dbReference type="Proteomes" id="UP000694546"/>
    </source>
</evidence>
<dbReference type="InterPro" id="IPR001878">
    <property type="entry name" value="Znf_CCHC"/>
</dbReference>
<keyword evidence="6" id="KW-0863">Zinc-finger</keyword>
<dbReference type="AlphaFoldDB" id="A0A8C5CP16"/>
<dbReference type="InterPro" id="IPR036875">
    <property type="entry name" value="Znf_CCHC_sf"/>
</dbReference>
<dbReference type="SUPFAM" id="SSF81301">
    <property type="entry name" value="Nucleotidyltransferase"/>
    <property type="match status" value="2"/>
</dbReference>
<protein>
    <recommendedName>
        <fullName evidence="8">CCHC-type domain-containing protein</fullName>
    </recommendedName>
</protein>
<feature type="domain" description="CCHC-type" evidence="8">
    <location>
        <begin position="735"/>
        <end position="750"/>
    </location>
</feature>
<accession>A0A8C5CP16</accession>
<feature type="domain" description="CCHC-type" evidence="8">
    <location>
        <begin position="1100"/>
        <end position="1114"/>
    </location>
</feature>
<dbReference type="PANTHER" id="PTHR12271">
    <property type="entry name" value="POLY A POLYMERASE CID PAP -RELATED"/>
    <property type="match status" value="1"/>
</dbReference>
<dbReference type="GO" id="GO:0008270">
    <property type="term" value="F:zinc ion binding"/>
    <property type="evidence" value="ECO:0007669"/>
    <property type="project" value="UniProtKB-KW"/>
</dbReference>
<dbReference type="PROSITE" id="PS50158">
    <property type="entry name" value="ZF_CCHC"/>
    <property type="match status" value="3"/>
</dbReference>
<reference evidence="9" key="2">
    <citation type="submission" date="2025-09" db="UniProtKB">
        <authorList>
            <consortium name="Ensembl"/>
        </authorList>
    </citation>
    <scope>IDENTIFICATION</scope>
</reference>
<dbReference type="CDD" id="cd05402">
    <property type="entry name" value="NT_PAP_TUTase"/>
    <property type="match status" value="2"/>
</dbReference>
<dbReference type="SUPFAM" id="SSF81631">
    <property type="entry name" value="PAP/OAS1 substrate-binding domain"/>
    <property type="match status" value="2"/>
</dbReference>
<feature type="region of interest" description="Disordered" evidence="7">
    <location>
        <begin position="1116"/>
        <end position="1152"/>
    </location>
</feature>
<keyword evidence="6" id="KW-0862">Zinc</keyword>
<name>A0A8C5CP16_GADMO</name>
<proteinExistence type="predicted"/>
<evidence type="ECO:0000256" key="6">
    <source>
        <dbReference type="PROSITE-ProRule" id="PRU00047"/>
    </source>
</evidence>
<dbReference type="Pfam" id="PF03828">
    <property type="entry name" value="PAP_assoc"/>
    <property type="match status" value="2"/>
</dbReference>
<evidence type="ECO:0000256" key="1">
    <source>
        <dbReference type="ARBA" id="ARBA00001936"/>
    </source>
</evidence>
<evidence type="ECO:0000256" key="2">
    <source>
        <dbReference type="ARBA" id="ARBA00001946"/>
    </source>
</evidence>
<evidence type="ECO:0000256" key="4">
    <source>
        <dbReference type="ARBA" id="ARBA00022723"/>
    </source>
</evidence>
<dbReference type="SUPFAM" id="SSF57756">
    <property type="entry name" value="Retrovirus zinc finger-like domains"/>
    <property type="match status" value="1"/>
</dbReference>
<dbReference type="Ensembl" id="ENSGMOT00000056159.1">
    <property type="protein sequence ID" value="ENSGMOP00000064696.1"/>
    <property type="gene ID" value="ENSGMOG00000001464.2"/>
</dbReference>
<dbReference type="GO" id="GO:0003676">
    <property type="term" value="F:nucleic acid binding"/>
    <property type="evidence" value="ECO:0007669"/>
    <property type="project" value="InterPro"/>
</dbReference>
<feature type="compositionally biased region" description="Acidic residues" evidence="7">
    <location>
        <begin position="612"/>
        <end position="638"/>
    </location>
</feature>
<feature type="compositionally biased region" description="Basic and acidic residues" evidence="7">
    <location>
        <begin position="536"/>
        <end position="552"/>
    </location>
</feature>
<dbReference type="Pfam" id="PF19088">
    <property type="entry name" value="TUTase"/>
    <property type="match status" value="1"/>
</dbReference>
<dbReference type="SUPFAM" id="SSF57667">
    <property type="entry name" value="beta-beta-alpha zinc fingers"/>
    <property type="match status" value="1"/>
</dbReference>
<dbReference type="InterPro" id="IPR043519">
    <property type="entry name" value="NT_sf"/>
</dbReference>
<comment type="cofactor">
    <cofactor evidence="2">
        <name>Mg(2+)</name>
        <dbReference type="ChEBI" id="CHEBI:18420"/>
    </cofactor>
</comment>
<dbReference type="Proteomes" id="UP000694546">
    <property type="component" value="Chromosome 6"/>
</dbReference>
<dbReference type="PANTHER" id="PTHR12271:SF34">
    <property type="entry name" value="TERMINAL URIDYLYLTRANSFERASE 7"/>
    <property type="match status" value="1"/>
</dbReference>
<dbReference type="Gene3D" id="3.30.460.10">
    <property type="entry name" value="Beta Polymerase, domain 2"/>
    <property type="match status" value="2"/>
</dbReference>
<feature type="compositionally biased region" description="Basic and acidic residues" evidence="7">
    <location>
        <begin position="1122"/>
        <end position="1152"/>
    </location>
</feature>
<keyword evidence="3" id="KW-0808">Transferase</keyword>
<organism evidence="9 10">
    <name type="scientific">Gadus morhua</name>
    <name type="common">Atlantic cod</name>
    <dbReference type="NCBI Taxonomy" id="8049"/>
    <lineage>
        <taxon>Eukaryota</taxon>
        <taxon>Metazoa</taxon>
        <taxon>Chordata</taxon>
        <taxon>Craniata</taxon>
        <taxon>Vertebrata</taxon>
        <taxon>Euteleostomi</taxon>
        <taxon>Actinopterygii</taxon>
        <taxon>Neopterygii</taxon>
        <taxon>Teleostei</taxon>
        <taxon>Neoteleostei</taxon>
        <taxon>Acanthomorphata</taxon>
        <taxon>Zeiogadaria</taxon>
        <taxon>Gadariae</taxon>
        <taxon>Gadiformes</taxon>
        <taxon>Gadoidei</taxon>
        <taxon>Gadidae</taxon>
        <taxon>Gadus</taxon>
    </lineage>
</organism>
<dbReference type="InterPro" id="IPR036236">
    <property type="entry name" value="Znf_C2H2_sf"/>
</dbReference>
<feature type="compositionally biased region" description="Basic and acidic residues" evidence="7">
    <location>
        <begin position="25"/>
        <end position="34"/>
    </location>
</feature>
<keyword evidence="5" id="KW-0460">Magnesium</keyword>
<evidence type="ECO:0000313" key="9">
    <source>
        <dbReference type="Ensembl" id="ENSGMOP00000064696.1"/>
    </source>
</evidence>
<dbReference type="GO" id="GO:0050265">
    <property type="term" value="F:RNA uridylyltransferase activity"/>
    <property type="evidence" value="ECO:0007669"/>
    <property type="project" value="TreeGrafter"/>
</dbReference>